<feature type="transmembrane region" description="Helical" evidence="8">
    <location>
        <begin position="181"/>
        <end position="203"/>
    </location>
</feature>
<dbReference type="InterPro" id="IPR050820">
    <property type="entry name" value="MFS_Sugar_Transporter"/>
</dbReference>
<evidence type="ECO:0000256" key="7">
    <source>
        <dbReference type="RuleBase" id="RU003346"/>
    </source>
</evidence>
<evidence type="ECO:0000256" key="2">
    <source>
        <dbReference type="ARBA" id="ARBA00010992"/>
    </source>
</evidence>
<dbReference type="InterPro" id="IPR005829">
    <property type="entry name" value="Sugar_transporter_CS"/>
</dbReference>
<dbReference type="NCBIfam" id="TIGR00879">
    <property type="entry name" value="SP"/>
    <property type="match status" value="1"/>
</dbReference>
<feature type="transmembrane region" description="Helical" evidence="8">
    <location>
        <begin position="9"/>
        <end position="31"/>
    </location>
</feature>
<evidence type="ECO:0000259" key="9">
    <source>
        <dbReference type="PROSITE" id="PS50850"/>
    </source>
</evidence>
<feature type="transmembrane region" description="Helical" evidence="8">
    <location>
        <begin position="328"/>
        <end position="347"/>
    </location>
</feature>
<feature type="domain" description="Major facilitator superfamily (MFS) profile" evidence="9">
    <location>
        <begin position="13"/>
        <end position="449"/>
    </location>
</feature>
<dbReference type="InterPro" id="IPR036259">
    <property type="entry name" value="MFS_trans_sf"/>
</dbReference>
<dbReference type="PANTHER" id="PTHR48023">
    <property type="entry name" value="D-XYLOSE-PROTON SYMPORTER-LIKE 2"/>
    <property type="match status" value="1"/>
</dbReference>
<evidence type="ECO:0000313" key="11">
    <source>
        <dbReference type="Proteomes" id="UP001172083"/>
    </source>
</evidence>
<name>A0ABT8LJU6_9BACT</name>
<dbReference type="PANTHER" id="PTHR48023:SF4">
    <property type="entry name" value="D-XYLOSE-PROTON SYMPORTER-LIKE 2"/>
    <property type="match status" value="1"/>
</dbReference>
<keyword evidence="6 8" id="KW-0472">Membrane</keyword>
<dbReference type="Pfam" id="PF00083">
    <property type="entry name" value="Sugar_tr"/>
    <property type="match status" value="1"/>
</dbReference>
<dbReference type="InterPro" id="IPR020846">
    <property type="entry name" value="MFS_dom"/>
</dbReference>
<dbReference type="PRINTS" id="PR00171">
    <property type="entry name" value="SUGRTRNSPORT"/>
</dbReference>
<feature type="transmembrane region" description="Helical" evidence="8">
    <location>
        <begin position="260"/>
        <end position="284"/>
    </location>
</feature>
<feature type="transmembrane region" description="Helical" evidence="8">
    <location>
        <begin position="51"/>
        <end position="71"/>
    </location>
</feature>
<accession>A0ABT8LJU6</accession>
<proteinExistence type="inferred from homology"/>
<keyword evidence="4 8" id="KW-0812">Transmembrane</keyword>
<keyword evidence="11" id="KW-1185">Reference proteome</keyword>
<evidence type="ECO:0000256" key="8">
    <source>
        <dbReference type="SAM" id="Phobius"/>
    </source>
</evidence>
<evidence type="ECO:0000256" key="3">
    <source>
        <dbReference type="ARBA" id="ARBA00022448"/>
    </source>
</evidence>
<evidence type="ECO:0000256" key="1">
    <source>
        <dbReference type="ARBA" id="ARBA00004141"/>
    </source>
</evidence>
<feature type="transmembrane region" description="Helical" evidence="8">
    <location>
        <begin position="296"/>
        <end position="316"/>
    </location>
</feature>
<feature type="transmembrane region" description="Helical" evidence="8">
    <location>
        <begin position="359"/>
        <end position="383"/>
    </location>
</feature>
<comment type="caution">
    <text evidence="10">The sequence shown here is derived from an EMBL/GenBank/DDBJ whole genome shotgun (WGS) entry which is preliminary data.</text>
</comment>
<sequence>MNADQNTKYLFLISITAGLGGFLFGFDTAVASGTIGFLREKFLLNDVMEGWIMSSALLGSVIGAAISGYLSDKYGRRLILMVSALLFLVSAVASTIPETPGFLVAARLIGGVGVGIAAMVAPLYISELAPAHLRGRLVSLYQFAITLGILCSYLSNTFLLNNAGHREVTNGFLNYIFVEEVWRAMFGSEVLPAAIFFLLLFFVPKSPRWLTKENHTEEALAILTRIHGAGMAGKEMDEIADTISHESNNFKQLFGRKLRVALIIGLALPLISQFTGITTVMYYAPTIFELAGFQSGSAFGTAALIGFVNMIFTVVAIWKIDHFGRKPILMAGFFGLSIALFLIGFQFSGSQDVNQAGVAIVASFLFYIMVFAATIGPGVWVLLSEIYPTKVRGRAMAIGTFCLFVGSTVVTQTFPMLRGWLGIGPTFWVYAAVMLPGLYFVWKVVPETKNRTLEEIEKMWTKEN</sequence>
<keyword evidence="5 8" id="KW-1133">Transmembrane helix</keyword>
<evidence type="ECO:0000256" key="6">
    <source>
        <dbReference type="ARBA" id="ARBA00023136"/>
    </source>
</evidence>
<dbReference type="PROSITE" id="PS50850">
    <property type="entry name" value="MFS"/>
    <property type="match status" value="1"/>
</dbReference>
<dbReference type="SUPFAM" id="SSF103473">
    <property type="entry name" value="MFS general substrate transporter"/>
    <property type="match status" value="1"/>
</dbReference>
<dbReference type="Proteomes" id="UP001172083">
    <property type="component" value="Unassembled WGS sequence"/>
</dbReference>
<dbReference type="PROSITE" id="PS00216">
    <property type="entry name" value="SUGAR_TRANSPORT_1"/>
    <property type="match status" value="2"/>
</dbReference>
<comment type="subcellular location">
    <subcellularLocation>
        <location evidence="1">Membrane</location>
        <topology evidence="1">Multi-pass membrane protein</topology>
    </subcellularLocation>
</comment>
<dbReference type="PROSITE" id="PS00217">
    <property type="entry name" value="SUGAR_TRANSPORT_2"/>
    <property type="match status" value="1"/>
</dbReference>
<organism evidence="10 11">
    <name type="scientific">Agaribacillus aureus</name>
    <dbReference type="NCBI Taxonomy" id="3051825"/>
    <lineage>
        <taxon>Bacteria</taxon>
        <taxon>Pseudomonadati</taxon>
        <taxon>Bacteroidota</taxon>
        <taxon>Cytophagia</taxon>
        <taxon>Cytophagales</taxon>
        <taxon>Splendidivirgaceae</taxon>
        <taxon>Agaribacillus</taxon>
    </lineage>
</organism>
<keyword evidence="3 7" id="KW-0813">Transport</keyword>
<reference evidence="10" key="1">
    <citation type="submission" date="2023-06" db="EMBL/GenBank/DDBJ databases">
        <title>Genomic of Agaribacillus aureum.</title>
        <authorList>
            <person name="Wang G."/>
        </authorList>
    </citation>
    <scope>NUCLEOTIDE SEQUENCE</scope>
    <source>
        <strain evidence="10">BMA12</strain>
    </source>
</reference>
<dbReference type="EMBL" id="JAUJEB010000015">
    <property type="protein sequence ID" value="MDN5217286.1"/>
    <property type="molecule type" value="Genomic_DNA"/>
</dbReference>
<feature type="transmembrane region" description="Helical" evidence="8">
    <location>
        <begin position="420"/>
        <end position="442"/>
    </location>
</feature>
<protein>
    <submittedName>
        <fullName evidence="10">Sugar porter family MFS transporter</fullName>
    </submittedName>
</protein>
<feature type="transmembrane region" description="Helical" evidence="8">
    <location>
        <begin position="395"/>
        <end position="414"/>
    </location>
</feature>
<evidence type="ECO:0000256" key="5">
    <source>
        <dbReference type="ARBA" id="ARBA00022989"/>
    </source>
</evidence>
<evidence type="ECO:0000256" key="4">
    <source>
        <dbReference type="ARBA" id="ARBA00022692"/>
    </source>
</evidence>
<evidence type="ECO:0000313" key="10">
    <source>
        <dbReference type="EMBL" id="MDN5217286.1"/>
    </source>
</evidence>
<dbReference type="InterPro" id="IPR003663">
    <property type="entry name" value="Sugar/inositol_transpt"/>
</dbReference>
<dbReference type="RefSeq" id="WP_346762623.1">
    <property type="nucleotide sequence ID" value="NZ_JAUJEB010000015.1"/>
</dbReference>
<gene>
    <name evidence="10" type="ORF">QQ020_34755</name>
</gene>
<comment type="similarity">
    <text evidence="2 7">Belongs to the major facilitator superfamily. Sugar transporter (TC 2.A.1.1) family.</text>
</comment>
<feature type="transmembrane region" description="Helical" evidence="8">
    <location>
        <begin position="102"/>
        <end position="125"/>
    </location>
</feature>
<dbReference type="Gene3D" id="1.20.1250.20">
    <property type="entry name" value="MFS general substrate transporter like domains"/>
    <property type="match status" value="1"/>
</dbReference>
<dbReference type="InterPro" id="IPR005828">
    <property type="entry name" value="MFS_sugar_transport-like"/>
</dbReference>
<feature type="transmembrane region" description="Helical" evidence="8">
    <location>
        <begin position="78"/>
        <end position="96"/>
    </location>
</feature>
<feature type="transmembrane region" description="Helical" evidence="8">
    <location>
        <begin position="137"/>
        <end position="161"/>
    </location>
</feature>